<comment type="caution">
    <text evidence="3">The sequence shown here is derived from an EMBL/GenBank/DDBJ whole genome shotgun (WGS) entry which is preliminary data.</text>
</comment>
<sequence length="383" mass="40980">MRAMRRSLRIAAVLGSARAFVAPASRRSATRLMASASGAPEDETRGGTASLADQVARARTRVRKGLRARVERDGSVLRGESNLALRCGERSPRRRARGTTRESILLPRVAARGLTYNPASQFAQAQKDDNRRYLDIASIFDGSSLKGKRVAITGGSRGLGLEIAKAAMDVGAEVLVICRSGTVDGAKIYDGVDVTDAEACASAAKKIVSDGGPVDVLINNAGYFYGPCEKVTENSLNFEEELKQIDICAVGPLRVSNALYQAGGLVEGSKIAIVTSQAGSCEWRFTQNKDEGGDYGHHMSRAACNIGGVLLAEELKSKGVCVVLLHPGFNRTEMTKKYESIWDIEGAVPPAEGALRVLHEVIRASLDKTGAFVNCEDGLRIPW</sequence>
<feature type="chain" id="PRO_5035289731" evidence="2">
    <location>
        <begin position="20"/>
        <end position="383"/>
    </location>
</feature>
<dbReference type="Proteomes" id="UP000789595">
    <property type="component" value="Unassembled WGS sequence"/>
</dbReference>
<dbReference type="PANTHER" id="PTHR45458:SF1">
    <property type="entry name" value="SHORT CHAIN DEHYDROGENASE"/>
    <property type="match status" value="1"/>
</dbReference>
<dbReference type="InterPro" id="IPR002347">
    <property type="entry name" value="SDR_fam"/>
</dbReference>
<proteinExistence type="predicted"/>
<protein>
    <submittedName>
        <fullName evidence="3">Uncharacterized protein</fullName>
    </submittedName>
</protein>
<dbReference type="AlphaFoldDB" id="A0A8J2S4H0"/>
<dbReference type="PANTHER" id="PTHR45458">
    <property type="entry name" value="SHORT-CHAIN DEHYDROGENASE/REDUCTASE SDR"/>
    <property type="match status" value="1"/>
</dbReference>
<dbReference type="GO" id="GO:0016616">
    <property type="term" value="F:oxidoreductase activity, acting on the CH-OH group of donors, NAD or NADP as acceptor"/>
    <property type="evidence" value="ECO:0007669"/>
    <property type="project" value="TreeGrafter"/>
</dbReference>
<evidence type="ECO:0000313" key="4">
    <source>
        <dbReference type="Proteomes" id="UP000789595"/>
    </source>
</evidence>
<gene>
    <name evidence="3" type="ORF">PECAL_1P13870</name>
</gene>
<evidence type="ECO:0000256" key="2">
    <source>
        <dbReference type="SAM" id="SignalP"/>
    </source>
</evidence>
<dbReference type="SUPFAM" id="SSF51735">
    <property type="entry name" value="NAD(P)-binding Rossmann-fold domains"/>
    <property type="match status" value="1"/>
</dbReference>
<dbReference type="InterPro" id="IPR036291">
    <property type="entry name" value="NAD(P)-bd_dom_sf"/>
</dbReference>
<accession>A0A8J2S4H0</accession>
<dbReference type="PRINTS" id="PR00081">
    <property type="entry name" value="GDHRDH"/>
</dbReference>
<dbReference type="InterPro" id="IPR052184">
    <property type="entry name" value="SDR_enzymes"/>
</dbReference>
<keyword evidence="2" id="KW-0732">Signal</keyword>
<dbReference type="OrthoDB" id="5296at2759"/>
<dbReference type="Pfam" id="PF00106">
    <property type="entry name" value="adh_short"/>
    <property type="match status" value="1"/>
</dbReference>
<keyword evidence="4" id="KW-1185">Reference proteome</keyword>
<evidence type="ECO:0000256" key="1">
    <source>
        <dbReference type="SAM" id="MobiDB-lite"/>
    </source>
</evidence>
<name>A0A8J2S4H0_9STRA</name>
<reference evidence="3" key="1">
    <citation type="submission" date="2021-11" db="EMBL/GenBank/DDBJ databases">
        <authorList>
            <consortium name="Genoscope - CEA"/>
            <person name="William W."/>
        </authorList>
    </citation>
    <scope>NUCLEOTIDE SEQUENCE</scope>
</reference>
<dbReference type="EMBL" id="CAKKNE010000001">
    <property type="protein sequence ID" value="CAH0364988.1"/>
    <property type="molecule type" value="Genomic_DNA"/>
</dbReference>
<evidence type="ECO:0000313" key="3">
    <source>
        <dbReference type="EMBL" id="CAH0364988.1"/>
    </source>
</evidence>
<feature type="region of interest" description="Disordered" evidence="1">
    <location>
        <begin position="32"/>
        <end position="54"/>
    </location>
</feature>
<organism evidence="3 4">
    <name type="scientific">Pelagomonas calceolata</name>
    <dbReference type="NCBI Taxonomy" id="35677"/>
    <lineage>
        <taxon>Eukaryota</taxon>
        <taxon>Sar</taxon>
        <taxon>Stramenopiles</taxon>
        <taxon>Ochrophyta</taxon>
        <taxon>Pelagophyceae</taxon>
        <taxon>Pelagomonadales</taxon>
        <taxon>Pelagomonadaceae</taxon>
        <taxon>Pelagomonas</taxon>
    </lineage>
</organism>
<dbReference type="Gene3D" id="3.40.50.720">
    <property type="entry name" value="NAD(P)-binding Rossmann-like Domain"/>
    <property type="match status" value="1"/>
</dbReference>
<feature type="signal peptide" evidence="2">
    <location>
        <begin position="1"/>
        <end position="19"/>
    </location>
</feature>